<evidence type="ECO:0000256" key="2">
    <source>
        <dbReference type="SAM" id="SignalP"/>
    </source>
</evidence>
<feature type="signal peptide" evidence="2">
    <location>
        <begin position="1"/>
        <end position="20"/>
    </location>
</feature>
<feature type="region of interest" description="Disordered" evidence="1">
    <location>
        <begin position="29"/>
        <end position="48"/>
    </location>
</feature>
<evidence type="ECO:0000313" key="3">
    <source>
        <dbReference type="EMBL" id="BFO17395.1"/>
    </source>
</evidence>
<organism evidence="3">
    <name type="scientific">Streptomyces haneummycinicus</name>
    <dbReference type="NCBI Taxonomy" id="3074435"/>
    <lineage>
        <taxon>Bacteria</taxon>
        <taxon>Bacillati</taxon>
        <taxon>Actinomycetota</taxon>
        <taxon>Actinomycetes</taxon>
        <taxon>Kitasatosporales</taxon>
        <taxon>Streptomycetaceae</taxon>
        <taxon>Streptomyces</taxon>
    </lineage>
</organism>
<name>A0AAT9HIZ6_9ACTN</name>
<proteinExistence type="predicted"/>
<accession>A0AAT9HIZ6</accession>
<dbReference type="AlphaFoldDB" id="A0AAT9HIZ6"/>
<reference evidence="3" key="1">
    <citation type="submission" date="2024-06" db="EMBL/GenBank/DDBJ databases">
        <authorList>
            <consortium name="consrtm"/>
            <person name="Uemura M."/>
            <person name="Terahara T."/>
        </authorList>
    </citation>
    <scope>NUCLEOTIDE SEQUENCE</scope>
    <source>
        <strain evidence="3">KM77-8</strain>
    </source>
</reference>
<dbReference type="InterPro" id="IPR038056">
    <property type="entry name" value="YjbR-like_sf"/>
</dbReference>
<protein>
    <submittedName>
        <fullName evidence="3">Uncharacterized protein</fullName>
    </submittedName>
</protein>
<sequence>MSYGRSALFNLLMTPLGRAAAPLSVAEASVRDAEPDDEPGGKPMAVPPNALKKWDIVRDHALGLPEAAEDHPWGETVAKVGRKVFAFLGVADGSYPWG</sequence>
<dbReference type="Gene3D" id="3.90.1150.30">
    <property type="match status" value="1"/>
</dbReference>
<gene>
    <name evidence="3" type="ORF">SHKM778_37830</name>
</gene>
<keyword evidence="2" id="KW-0732">Signal</keyword>
<evidence type="ECO:0000256" key="1">
    <source>
        <dbReference type="SAM" id="MobiDB-lite"/>
    </source>
</evidence>
<reference evidence="3" key="2">
    <citation type="submission" date="2024-07" db="EMBL/GenBank/DDBJ databases">
        <title>Streptomyces haneummycinica sp. nov., a new antibiotic-producing actinobacterium isolated from marine sediment.</title>
        <authorList>
            <person name="Uemura M."/>
            <person name="Hamada M."/>
            <person name="Hirano S."/>
            <person name="Kobayashi K."/>
            <person name="Ohshiro T."/>
            <person name="Kobayashi T."/>
            <person name="Terahara T."/>
        </authorList>
    </citation>
    <scope>NUCLEOTIDE SEQUENCE</scope>
    <source>
        <strain evidence="3">KM77-8</strain>
    </source>
</reference>
<dbReference type="EMBL" id="AP035768">
    <property type="protein sequence ID" value="BFO17395.1"/>
    <property type="molecule type" value="Genomic_DNA"/>
</dbReference>
<dbReference type="SUPFAM" id="SSF142906">
    <property type="entry name" value="YjbR-like"/>
    <property type="match status" value="1"/>
</dbReference>
<feature type="chain" id="PRO_5043311059" evidence="2">
    <location>
        <begin position="21"/>
        <end position="98"/>
    </location>
</feature>